<dbReference type="HOGENOM" id="CLU_902082_0_0_5"/>
<evidence type="ECO:0000256" key="4">
    <source>
        <dbReference type="SAM" id="MobiDB-lite"/>
    </source>
</evidence>
<dbReference type="Proteomes" id="UP000002361">
    <property type="component" value="Plasmid pRCB133"/>
</dbReference>
<keyword evidence="3" id="KW-0804">Transcription</keyword>
<accession>D5AVI2</accession>
<feature type="domain" description="HTH araC/xylS-type" evidence="5">
    <location>
        <begin position="239"/>
        <end position="337"/>
    </location>
</feature>
<dbReference type="SUPFAM" id="SSF46689">
    <property type="entry name" value="Homeodomain-like"/>
    <property type="match status" value="2"/>
</dbReference>
<dbReference type="InterPro" id="IPR018060">
    <property type="entry name" value="HTH_AraC"/>
</dbReference>
<name>D5AVI2_RHOCB</name>
<keyword evidence="7" id="KW-1185">Reference proteome</keyword>
<keyword evidence="2" id="KW-0238">DNA-binding</keyword>
<dbReference type="EMBL" id="CP001313">
    <property type="protein sequence ID" value="ADE87317.1"/>
    <property type="molecule type" value="Genomic_DNA"/>
</dbReference>
<dbReference type="PROSITE" id="PS00041">
    <property type="entry name" value="HTH_ARAC_FAMILY_1"/>
    <property type="match status" value="1"/>
</dbReference>
<evidence type="ECO:0000259" key="5">
    <source>
        <dbReference type="PROSITE" id="PS01124"/>
    </source>
</evidence>
<sequence>MESGLSSAARSRVSDFADVAKPASAPCPDHRRGPGAAVSGRIEPARSLPGEGETTRITLPGVGAATRIDLLRLGPGISVALSQFAPGRGREDVILWPAGRLLIAFNLLGIMTIRDAAGRDHDICNGEGWVLRTNSEALTRVLHPGQGCSNLVIVIEAEAVTERLCRVIAQELPDPGMVRRFRLSRPARGLPERFFDGADTPAALLRKEGDCLALVGNVFEELAQQGRAGAMPEAMLLVARTEALLRDRLAETFSLDDLAQDLGLSHVTLNRCFRRETGTTVFERLRELRLERAAELIGHQGRSLTEIAYDCGFSSPSHLSTAFRKRFGMTARSWRRHGSQRN</sequence>
<dbReference type="PANTHER" id="PTHR46796:SF6">
    <property type="entry name" value="ARAC SUBFAMILY"/>
    <property type="match status" value="1"/>
</dbReference>
<dbReference type="GO" id="GO:0043565">
    <property type="term" value="F:sequence-specific DNA binding"/>
    <property type="evidence" value="ECO:0007669"/>
    <property type="project" value="InterPro"/>
</dbReference>
<keyword evidence="1" id="KW-0805">Transcription regulation</keyword>
<dbReference type="PROSITE" id="PS01124">
    <property type="entry name" value="HTH_ARAC_FAMILY_2"/>
    <property type="match status" value="1"/>
</dbReference>
<dbReference type="InterPro" id="IPR018062">
    <property type="entry name" value="HTH_AraC-typ_CS"/>
</dbReference>
<dbReference type="InterPro" id="IPR009057">
    <property type="entry name" value="Homeodomain-like_sf"/>
</dbReference>
<dbReference type="InterPro" id="IPR050204">
    <property type="entry name" value="AraC_XylS_family_regulators"/>
</dbReference>
<dbReference type="AlphaFoldDB" id="D5AVI2"/>
<evidence type="ECO:0000256" key="3">
    <source>
        <dbReference type="ARBA" id="ARBA00023163"/>
    </source>
</evidence>
<organism evidence="6 7">
    <name type="scientific">Rhodobacter capsulatus (strain ATCC BAA-309 / NBRC 16581 / SB1003)</name>
    <dbReference type="NCBI Taxonomy" id="272942"/>
    <lineage>
        <taxon>Bacteria</taxon>
        <taxon>Pseudomonadati</taxon>
        <taxon>Pseudomonadota</taxon>
        <taxon>Alphaproteobacteria</taxon>
        <taxon>Rhodobacterales</taxon>
        <taxon>Rhodobacter group</taxon>
        <taxon>Rhodobacter</taxon>
    </lineage>
</organism>
<dbReference type="SMART" id="SM00342">
    <property type="entry name" value="HTH_ARAC"/>
    <property type="match status" value="1"/>
</dbReference>
<feature type="region of interest" description="Disordered" evidence="4">
    <location>
        <begin position="20"/>
        <end position="54"/>
    </location>
</feature>
<proteinExistence type="predicted"/>
<reference key="1">
    <citation type="submission" date="2008-12" db="EMBL/GenBank/DDBJ databases">
        <title>Complete genome sequence of Rhodobacter capsulatus SB1003.</title>
        <authorList>
            <person name="Strnad H."/>
            <person name="Lapidus A."/>
            <person name="Vlcek C."/>
            <person name="Ulbrich P."/>
            <person name="Paces J."/>
            <person name="Maltsev N."/>
            <person name="Kumar V."/>
            <person name="Kogan Y."/>
            <person name="Milgram A."/>
            <person name="Rebrekov D."/>
            <person name="Mazur M."/>
            <person name="Cox R."/>
            <person name="Kyrpides N."/>
            <person name="Kolar M."/>
            <person name="Sachova J."/>
            <person name="Ridl J."/>
            <person name="Ivanova N."/>
            <person name="Kapatral V."/>
            <person name="Los T."/>
            <person name="Lykidis A."/>
            <person name="Mikhailova N."/>
            <person name="Reznik G."/>
            <person name="Vasieva O."/>
            <person name="Fonstein M."/>
            <person name="Paces V."/>
            <person name="Haselkorn R."/>
        </authorList>
    </citation>
    <scope>NUCLEOTIDE SEQUENCE</scope>
    <source>
        <strain>SB1003</strain>
    </source>
</reference>
<evidence type="ECO:0000313" key="6">
    <source>
        <dbReference type="EMBL" id="ADE87317.1"/>
    </source>
</evidence>
<geneLocation type="plasmid" evidence="6 7">
    <name>pRCB133</name>
</geneLocation>
<dbReference type="GO" id="GO:0003700">
    <property type="term" value="F:DNA-binding transcription factor activity"/>
    <property type="evidence" value="ECO:0007669"/>
    <property type="project" value="InterPro"/>
</dbReference>
<reference evidence="6 7" key="2">
    <citation type="journal article" date="2010" name="J. Bacteriol.">
        <title>Complete genome sequence of the photosynthetic purple nonsulfur bacterium Rhodobacter capsulatus SB 1003.</title>
        <authorList>
            <person name="Strnad H."/>
            <person name="Lapidus A."/>
            <person name="Paces J."/>
            <person name="Ulbrich P."/>
            <person name="Vlcek C."/>
            <person name="Paces V."/>
            <person name="Haselkorn R."/>
        </authorList>
    </citation>
    <scope>NUCLEOTIDE SEQUENCE [LARGE SCALE GENOMIC DNA]</scope>
    <source>
        <strain evidence="7">ATCC BAA-309 / NBRC 16581 / SB1003</strain>
        <plasmid evidence="6 7">pRCB133</plasmid>
    </source>
</reference>
<protein>
    <submittedName>
        <fullName evidence="6">Transcriptional regulator, AraC family</fullName>
    </submittedName>
</protein>
<dbReference type="PANTHER" id="PTHR46796">
    <property type="entry name" value="HTH-TYPE TRANSCRIPTIONAL ACTIVATOR RHAS-RELATED"/>
    <property type="match status" value="1"/>
</dbReference>
<dbReference type="KEGG" id="rcp:RCAP_rcp00061"/>
<evidence type="ECO:0000256" key="1">
    <source>
        <dbReference type="ARBA" id="ARBA00023015"/>
    </source>
</evidence>
<gene>
    <name evidence="6" type="ordered locus">RCAP_rcp00061</name>
</gene>
<keyword evidence="6" id="KW-0614">Plasmid</keyword>
<evidence type="ECO:0000313" key="7">
    <source>
        <dbReference type="Proteomes" id="UP000002361"/>
    </source>
</evidence>
<dbReference type="Gene3D" id="1.10.10.60">
    <property type="entry name" value="Homeodomain-like"/>
    <property type="match status" value="1"/>
</dbReference>
<evidence type="ECO:0000256" key="2">
    <source>
        <dbReference type="ARBA" id="ARBA00023125"/>
    </source>
</evidence>
<dbReference type="Pfam" id="PF12833">
    <property type="entry name" value="HTH_18"/>
    <property type="match status" value="1"/>
</dbReference>